<dbReference type="InterPro" id="IPR029017">
    <property type="entry name" value="Enolase-like_N"/>
</dbReference>
<accession>A0A158L251</accession>
<dbReference type="PANTHER" id="PTHR48073:SF2">
    <property type="entry name" value="O-SUCCINYLBENZOATE SYNTHASE"/>
    <property type="match status" value="1"/>
</dbReference>
<sequence>MSPGRTRDEGRLYLAGMALDVDGLGQANIARAILRQLIHFVIPGMNAQITSVEAILVDLPTIRAHQLSMATMQQQTMVIIRLRSSDGIEGIGEATTIGGLSYGEESPEGIKLTIDTYLAQALVGLDATNINAAMLKLNKVARGNRFAKSGIETALLDAQGKRLGVPVAALLGGAVRKTLPVLWTLASGDTNRDIEEAETLLAERRHNTFKLKIGRRSVRDDVAHVSKIKAALGDRAKVTVDVNQAWTEVDAALGIEALQAAGIDLIEQPTPREHRSALARLAARFTVPIMADEGVTGPEDALELVRGACADVFALKIAKSGGIYGMMRTAAVADAAGVLLYGGTMLEGSIGSIASAHGFSALPQLAWGTELFGPLLLKDDIVTARPHYRDFDLHIPEGPGLGLQIDEEKLAFYRRDKKA</sequence>
<feature type="active site" description="Proton donor" evidence="8">
    <location>
        <position position="370"/>
    </location>
</feature>
<keyword evidence="4" id="KW-0479">Metal-binding</keyword>
<dbReference type="Gene3D" id="3.30.390.10">
    <property type="entry name" value="Enolase-like, N-terminal domain"/>
    <property type="match status" value="1"/>
</dbReference>
<dbReference type="SFLD" id="SFLDS00001">
    <property type="entry name" value="Enolase"/>
    <property type="match status" value="1"/>
</dbReference>
<evidence type="ECO:0000256" key="2">
    <source>
        <dbReference type="ARBA" id="ARBA00005211"/>
    </source>
</evidence>
<dbReference type="Pfam" id="PF13378">
    <property type="entry name" value="MR_MLE_C"/>
    <property type="match status" value="1"/>
</dbReference>
<dbReference type="SUPFAM" id="SSF54826">
    <property type="entry name" value="Enolase N-terminal domain-like"/>
    <property type="match status" value="1"/>
</dbReference>
<feature type="active site" description="Proton acceptor" evidence="8">
    <location>
        <position position="212"/>
    </location>
</feature>
<dbReference type="UniPathway" id="UPA00083"/>
<evidence type="ECO:0000256" key="3">
    <source>
        <dbReference type="ARBA" id="ARBA00008031"/>
    </source>
</evidence>
<dbReference type="PANTHER" id="PTHR48073">
    <property type="entry name" value="O-SUCCINYLBENZOATE SYNTHASE-RELATED"/>
    <property type="match status" value="1"/>
</dbReference>
<comment type="pathway">
    <text evidence="2">Aromatic compound metabolism.</text>
</comment>
<dbReference type="InterPro" id="IPR018110">
    <property type="entry name" value="Mandel_Rmase/mucon_lact_enz_CS"/>
</dbReference>
<name>A0A158L251_9BURK</name>
<comment type="cofactor">
    <cofactor evidence="1">
        <name>Mn(2+)</name>
        <dbReference type="ChEBI" id="CHEBI:29035"/>
    </cofactor>
</comment>
<dbReference type="SFLD" id="SFLDG00180">
    <property type="entry name" value="muconate_cycloisomerase"/>
    <property type="match status" value="1"/>
</dbReference>
<evidence type="ECO:0000256" key="1">
    <source>
        <dbReference type="ARBA" id="ARBA00001936"/>
    </source>
</evidence>
<evidence type="ECO:0000313" key="10">
    <source>
        <dbReference type="EMBL" id="SAL87422.1"/>
    </source>
</evidence>
<comment type="caution">
    <text evidence="10">The sequence shown here is derived from an EMBL/GenBank/DDBJ whole genome shotgun (WGS) entry which is preliminary data.</text>
</comment>
<dbReference type="GO" id="GO:0018849">
    <property type="term" value="F:muconate cycloisomerase activity"/>
    <property type="evidence" value="ECO:0007669"/>
    <property type="project" value="InterPro"/>
</dbReference>
<dbReference type="Pfam" id="PF02746">
    <property type="entry name" value="MR_MLE_N"/>
    <property type="match status" value="1"/>
</dbReference>
<dbReference type="InterPro" id="IPR013370">
    <property type="entry name" value="Chloromuconate_cycloisomerase"/>
</dbReference>
<dbReference type="InterPro" id="IPR029065">
    <property type="entry name" value="Enolase_C-like"/>
</dbReference>
<dbReference type="SMART" id="SM00922">
    <property type="entry name" value="MR_MLE"/>
    <property type="match status" value="1"/>
</dbReference>
<keyword evidence="7" id="KW-0413">Isomerase</keyword>
<dbReference type="GO" id="GO:0009063">
    <property type="term" value="P:amino acid catabolic process"/>
    <property type="evidence" value="ECO:0007669"/>
    <property type="project" value="InterPro"/>
</dbReference>
<dbReference type="GO" id="GO:0016854">
    <property type="term" value="F:racemase and epimerase activity"/>
    <property type="evidence" value="ECO:0007669"/>
    <property type="project" value="UniProtKB-ARBA"/>
</dbReference>
<dbReference type="EMBL" id="FCOM02000091">
    <property type="protein sequence ID" value="SAL87422.1"/>
    <property type="molecule type" value="Genomic_DNA"/>
</dbReference>
<dbReference type="GO" id="GO:0018850">
    <property type="term" value="F:chloromuconate cycloisomerase activity"/>
    <property type="evidence" value="ECO:0007669"/>
    <property type="project" value="InterPro"/>
</dbReference>
<dbReference type="GO" id="GO:0030145">
    <property type="term" value="F:manganese ion binding"/>
    <property type="evidence" value="ECO:0007669"/>
    <property type="project" value="InterPro"/>
</dbReference>
<keyword evidence="5" id="KW-0058">Aromatic hydrocarbons catabolism</keyword>
<evidence type="ECO:0000256" key="8">
    <source>
        <dbReference type="PIRSR" id="PIRSR613370-1"/>
    </source>
</evidence>
<evidence type="ECO:0000259" key="9">
    <source>
        <dbReference type="SMART" id="SM00922"/>
    </source>
</evidence>
<dbReference type="Proteomes" id="UP000055019">
    <property type="component" value="Unassembled WGS sequence"/>
</dbReference>
<dbReference type="GO" id="GO:0006518">
    <property type="term" value="P:peptide metabolic process"/>
    <property type="evidence" value="ECO:0007669"/>
    <property type="project" value="UniProtKB-ARBA"/>
</dbReference>
<evidence type="ECO:0000256" key="6">
    <source>
        <dbReference type="ARBA" id="ARBA00023211"/>
    </source>
</evidence>
<evidence type="ECO:0000313" key="11">
    <source>
        <dbReference type="Proteomes" id="UP000055019"/>
    </source>
</evidence>
<dbReference type="InterPro" id="IPR013341">
    <property type="entry name" value="Mandelate_racemase_N_dom"/>
</dbReference>
<evidence type="ECO:0000256" key="7">
    <source>
        <dbReference type="ARBA" id="ARBA00023235"/>
    </source>
</evidence>
<dbReference type="AlphaFoldDB" id="A0A158L251"/>
<dbReference type="SUPFAM" id="SSF51604">
    <property type="entry name" value="Enolase C-terminal domain-like"/>
    <property type="match status" value="1"/>
</dbReference>
<dbReference type="InterPro" id="IPR013342">
    <property type="entry name" value="Mandelate_racemase_C"/>
</dbReference>
<organism evidence="10 11">
    <name type="scientific">Caballeronia arvi</name>
    <dbReference type="NCBI Taxonomy" id="1777135"/>
    <lineage>
        <taxon>Bacteria</taxon>
        <taxon>Pseudomonadati</taxon>
        <taxon>Pseudomonadota</taxon>
        <taxon>Betaproteobacteria</taxon>
        <taxon>Burkholderiales</taxon>
        <taxon>Burkholderiaceae</taxon>
        <taxon>Caballeronia</taxon>
    </lineage>
</organism>
<dbReference type="CDD" id="cd03318">
    <property type="entry name" value="MLE"/>
    <property type="match status" value="1"/>
</dbReference>
<keyword evidence="11" id="KW-1185">Reference proteome</keyword>
<dbReference type="Gene3D" id="3.20.20.120">
    <property type="entry name" value="Enolase-like C-terminal domain"/>
    <property type="match status" value="1"/>
</dbReference>
<evidence type="ECO:0000256" key="5">
    <source>
        <dbReference type="ARBA" id="ARBA00022797"/>
    </source>
</evidence>
<dbReference type="PROSITE" id="PS00909">
    <property type="entry name" value="MR_MLE_2"/>
    <property type="match status" value="1"/>
</dbReference>
<dbReference type="NCBIfam" id="TIGR02534">
    <property type="entry name" value="mucon_cyclo"/>
    <property type="match status" value="1"/>
</dbReference>
<evidence type="ECO:0000256" key="4">
    <source>
        <dbReference type="ARBA" id="ARBA00022723"/>
    </source>
</evidence>
<proteinExistence type="inferred from homology"/>
<protein>
    <submittedName>
        <fullName evidence="10">Muconate and chloromuconate cycloisomerase</fullName>
    </submittedName>
</protein>
<comment type="similarity">
    <text evidence="3">Belongs to the mandelate racemase/muconate lactonizing enzyme family.</text>
</comment>
<gene>
    <name evidence="10" type="ORF">AWB74_08109</name>
</gene>
<keyword evidence="6" id="KW-0464">Manganese</keyword>
<dbReference type="PROSITE" id="PS00908">
    <property type="entry name" value="MR_MLE_1"/>
    <property type="match status" value="1"/>
</dbReference>
<dbReference type="InterPro" id="IPR036849">
    <property type="entry name" value="Enolase-like_C_sf"/>
</dbReference>
<reference evidence="10" key="1">
    <citation type="submission" date="2016-01" db="EMBL/GenBank/DDBJ databases">
        <authorList>
            <person name="Peeters C."/>
        </authorList>
    </citation>
    <scope>NUCLEOTIDE SEQUENCE [LARGE SCALE GENOMIC DNA]</scope>
    <source>
        <strain evidence="10">LMG 29317</strain>
    </source>
</reference>
<dbReference type="SFLD" id="SFLDG01258">
    <property type="entry name" value="(chloro)muconate_cycloisomeras"/>
    <property type="match status" value="1"/>
</dbReference>
<feature type="domain" description="Mandelate racemase/muconate lactonizing enzyme C-terminal" evidence="9">
    <location>
        <begin position="190"/>
        <end position="288"/>
    </location>
</feature>